<keyword evidence="1" id="KW-0732">Signal</keyword>
<dbReference type="Proteomes" id="UP001447188">
    <property type="component" value="Unassembled WGS sequence"/>
</dbReference>
<evidence type="ECO:0000313" key="2">
    <source>
        <dbReference type="EMBL" id="KAL0632267.1"/>
    </source>
</evidence>
<sequence length="88" mass="9858">MRFSIVALVTPLLLAASALAEEFGNCKCQDKTGQYNDYTERCCKMQFNAFSHYHGDQVHQCSNPIDKIDDDGFEACCVDRGAHGAFCW</sequence>
<feature type="signal peptide" evidence="1">
    <location>
        <begin position="1"/>
        <end position="20"/>
    </location>
</feature>
<proteinExistence type="predicted"/>
<name>A0ABR3G8I8_9PEZI</name>
<protein>
    <recommendedName>
        <fullName evidence="4">Plethodontid modulating factor</fullName>
    </recommendedName>
</protein>
<evidence type="ECO:0000256" key="1">
    <source>
        <dbReference type="SAM" id="SignalP"/>
    </source>
</evidence>
<evidence type="ECO:0000313" key="3">
    <source>
        <dbReference type="Proteomes" id="UP001447188"/>
    </source>
</evidence>
<dbReference type="EMBL" id="JBBBZM010000178">
    <property type="protein sequence ID" value="KAL0632267.1"/>
    <property type="molecule type" value="Genomic_DNA"/>
</dbReference>
<dbReference type="Pfam" id="PF19373">
    <property type="entry name" value="DUF5948"/>
    <property type="match status" value="1"/>
</dbReference>
<accession>A0ABR3G8I8</accession>
<feature type="chain" id="PRO_5045044729" description="Plethodontid modulating factor" evidence="1">
    <location>
        <begin position="21"/>
        <end position="88"/>
    </location>
</feature>
<keyword evidence="3" id="KW-1185">Reference proteome</keyword>
<gene>
    <name evidence="2" type="ORF">Q9L58_008866</name>
</gene>
<comment type="caution">
    <text evidence="2">The sequence shown here is derived from an EMBL/GenBank/DDBJ whole genome shotgun (WGS) entry which is preliminary data.</text>
</comment>
<dbReference type="InterPro" id="IPR045992">
    <property type="entry name" value="DUF5948"/>
</dbReference>
<reference evidence="2 3" key="1">
    <citation type="submission" date="2024-02" db="EMBL/GenBank/DDBJ databases">
        <title>Discinaceae phylogenomics.</title>
        <authorList>
            <person name="Dirks A.C."/>
            <person name="James T.Y."/>
        </authorList>
    </citation>
    <scope>NUCLEOTIDE SEQUENCE [LARGE SCALE GENOMIC DNA]</scope>
    <source>
        <strain evidence="2 3">ACD0624</strain>
    </source>
</reference>
<organism evidence="2 3">
    <name type="scientific">Discina gigas</name>
    <dbReference type="NCBI Taxonomy" id="1032678"/>
    <lineage>
        <taxon>Eukaryota</taxon>
        <taxon>Fungi</taxon>
        <taxon>Dikarya</taxon>
        <taxon>Ascomycota</taxon>
        <taxon>Pezizomycotina</taxon>
        <taxon>Pezizomycetes</taxon>
        <taxon>Pezizales</taxon>
        <taxon>Discinaceae</taxon>
        <taxon>Discina</taxon>
    </lineage>
</organism>
<evidence type="ECO:0008006" key="4">
    <source>
        <dbReference type="Google" id="ProtNLM"/>
    </source>
</evidence>